<evidence type="ECO:0000313" key="9">
    <source>
        <dbReference type="Proteomes" id="UP000640489"/>
    </source>
</evidence>
<dbReference type="InterPro" id="IPR036188">
    <property type="entry name" value="FAD/NAD-bd_sf"/>
</dbReference>
<keyword evidence="2" id="KW-0285">Flavoprotein</keyword>
<feature type="domain" description="FAD-binding" evidence="6">
    <location>
        <begin position="9"/>
        <end position="42"/>
    </location>
</feature>
<evidence type="ECO:0000256" key="1">
    <source>
        <dbReference type="ARBA" id="ARBA00010790"/>
    </source>
</evidence>
<dbReference type="PANTHER" id="PTHR46056">
    <property type="entry name" value="LONG-CHAIN-ALCOHOL OXIDASE"/>
    <property type="match status" value="1"/>
</dbReference>
<evidence type="ECO:0000256" key="2">
    <source>
        <dbReference type="ARBA" id="ARBA00022630"/>
    </source>
</evidence>
<keyword evidence="9" id="KW-1185">Reference proteome</keyword>
<evidence type="ECO:0000256" key="3">
    <source>
        <dbReference type="ARBA" id="ARBA00022827"/>
    </source>
</evidence>
<evidence type="ECO:0000256" key="4">
    <source>
        <dbReference type="ARBA" id="ARBA00023002"/>
    </source>
</evidence>
<proteinExistence type="inferred from homology"/>
<dbReference type="InterPro" id="IPR002938">
    <property type="entry name" value="FAD-bd"/>
</dbReference>
<dbReference type="Pfam" id="PF01494">
    <property type="entry name" value="FAD_binding_3"/>
    <property type="match status" value="1"/>
</dbReference>
<feature type="domain" description="Glucose-methanol-choline oxidoreductase C-terminal" evidence="7">
    <location>
        <begin position="402"/>
        <end position="517"/>
    </location>
</feature>
<sequence>MNELSTSRLDVLVVGAGPGGAVASHTLASRGFSVVCLEQGDWVNPGDMPGTKPEFELLTRGQWSVWPNERQGRADYPLNVDDADADPIMFNGVGGGSVFYGAHWMRLLPSDFRVRSVDGICDDWPIGYEDLAPYYDQVDRFIGVSGLGGDPAYPEHDYPLPPHPIGPGGIQMAQGMNKLGWHWWPGANAIPSTAFKNMGQCVRWGLCERGCPVGAKASFDLAYWPHATAAGAKLVTGARVARITVDRQGLANGAVWIDVEGRERRIEANAVVLAGNGIGTPRILLMSDDQHPDGLANSSGLVGKNLMLHPVNSVLGTYEEELAAWYGPAGQLIYSLEFADTDASRGFLRGAKWALMPPLGVLHVLDHLQEHSFDARWGRHVHELASYTGRSMIWSGVIDDLPAESNTVSLDRAATDSSGLPGAKLDYRRDENADRMVDFMNARMVEAHEAAGATRTLTAPLTESGHLLGTARMGDDPATSVVDAWGRAHDVPNLFIVDGSVMVTGGSVNPTATIAAMSLRTATHVAETARDQRVPA</sequence>
<accession>A0A930VBL4</accession>
<dbReference type="PANTHER" id="PTHR46056:SF12">
    <property type="entry name" value="LONG-CHAIN-ALCOHOL OXIDASE"/>
    <property type="match status" value="1"/>
</dbReference>
<dbReference type="InterPro" id="IPR007867">
    <property type="entry name" value="GMC_OxRtase_C"/>
</dbReference>
<keyword evidence="4" id="KW-0560">Oxidoreductase</keyword>
<protein>
    <submittedName>
        <fullName evidence="8">GMC family oxidoreductase</fullName>
    </submittedName>
</protein>
<evidence type="ECO:0000259" key="6">
    <source>
        <dbReference type="Pfam" id="PF01494"/>
    </source>
</evidence>
<dbReference type="GO" id="GO:0071949">
    <property type="term" value="F:FAD binding"/>
    <property type="evidence" value="ECO:0007669"/>
    <property type="project" value="InterPro"/>
</dbReference>
<dbReference type="Pfam" id="PF00732">
    <property type="entry name" value="GMC_oxred_N"/>
    <property type="match status" value="1"/>
</dbReference>
<dbReference type="EMBL" id="JADKPN010000001">
    <property type="protein sequence ID" value="MBF4761632.1"/>
    <property type="molecule type" value="Genomic_DNA"/>
</dbReference>
<dbReference type="AlphaFoldDB" id="A0A930VBL4"/>
<feature type="domain" description="Glucose-methanol-choline oxidoreductase N-terminal" evidence="5">
    <location>
        <begin position="88"/>
        <end position="311"/>
    </location>
</feature>
<keyword evidence="3" id="KW-0274">FAD</keyword>
<dbReference type="RefSeq" id="WP_194704838.1">
    <property type="nucleotide sequence ID" value="NZ_JADKPN010000001.1"/>
</dbReference>
<comment type="similarity">
    <text evidence="1">Belongs to the GMC oxidoreductase family.</text>
</comment>
<dbReference type="Gene3D" id="3.50.50.60">
    <property type="entry name" value="FAD/NAD(P)-binding domain"/>
    <property type="match status" value="2"/>
</dbReference>
<dbReference type="SUPFAM" id="SSF51905">
    <property type="entry name" value="FAD/NAD(P)-binding domain"/>
    <property type="match status" value="1"/>
</dbReference>
<dbReference type="InterPro" id="IPR000172">
    <property type="entry name" value="GMC_OxRdtase_N"/>
</dbReference>
<evidence type="ECO:0000259" key="5">
    <source>
        <dbReference type="Pfam" id="PF00732"/>
    </source>
</evidence>
<dbReference type="SUPFAM" id="SSF54373">
    <property type="entry name" value="FAD-linked reductases, C-terminal domain"/>
    <property type="match status" value="1"/>
</dbReference>
<gene>
    <name evidence="8" type="ORF">ISU07_00710</name>
</gene>
<comment type="caution">
    <text evidence="8">The sequence shown here is derived from an EMBL/GenBank/DDBJ whole genome shotgun (WGS) entry which is preliminary data.</text>
</comment>
<organism evidence="8 9">
    <name type="scientific">Nocardioides islandensis</name>
    <dbReference type="NCBI Taxonomy" id="433663"/>
    <lineage>
        <taxon>Bacteria</taxon>
        <taxon>Bacillati</taxon>
        <taxon>Actinomycetota</taxon>
        <taxon>Actinomycetes</taxon>
        <taxon>Propionibacteriales</taxon>
        <taxon>Nocardioidaceae</taxon>
        <taxon>Nocardioides</taxon>
    </lineage>
</organism>
<reference evidence="8" key="1">
    <citation type="submission" date="2020-11" db="EMBL/GenBank/DDBJ databases">
        <title>Nocardioides sp. nov., isolated from Soil of Cynanchum wilfordii Hemsley rhizosphere.</title>
        <authorList>
            <person name="Lee J.-S."/>
            <person name="Suh M.K."/>
            <person name="Kim J.-S."/>
        </authorList>
    </citation>
    <scope>NUCLEOTIDE SEQUENCE</scope>
    <source>
        <strain evidence="8">KCTC 19275</strain>
    </source>
</reference>
<evidence type="ECO:0000313" key="8">
    <source>
        <dbReference type="EMBL" id="MBF4761632.1"/>
    </source>
</evidence>
<evidence type="ECO:0000259" key="7">
    <source>
        <dbReference type="Pfam" id="PF05199"/>
    </source>
</evidence>
<name>A0A930VBL4_9ACTN</name>
<dbReference type="Proteomes" id="UP000640489">
    <property type="component" value="Unassembled WGS sequence"/>
</dbReference>
<dbReference type="Pfam" id="PF05199">
    <property type="entry name" value="GMC_oxred_C"/>
    <property type="match status" value="1"/>
</dbReference>
<dbReference type="GO" id="GO:0016614">
    <property type="term" value="F:oxidoreductase activity, acting on CH-OH group of donors"/>
    <property type="evidence" value="ECO:0007669"/>
    <property type="project" value="InterPro"/>
</dbReference>